<evidence type="ECO:0000256" key="5">
    <source>
        <dbReference type="ARBA" id="ARBA00022801"/>
    </source>
</evidence>
<evidence type="ECO:0000256" key="3">
    <source>
        <dbReference type="ARBA" id="ARBA00012646"/>
    </source>
</evidence>
<comment type="catalytic activity">
    <reaction evidence="1">
        <text>a phosphate monoester + H2O = an alcohol + phosphate</text>
        <dbReference type="Rhea" id="RHEA:15017"/>
        <dbReference type="ChEBI" id="CHEBI:15377"/>
        <dbReference type="ChEBI" id="CHEBI:30879"/>
        <dbReference type="ChEBI" id="CHEBI:43474"/>
        <dbReference type="ChEBI" id="CHEBI:67140"/>
        <dbReference type="EC" id="3.1.3.2"/>
    </reaction>
</comment>
<comment type="caution">
    <text evidence="9">The sequence shown here is derived from an EMBL/GenBank/DDBJ whole genome shotgun (WGS) entry which is preliminary data.</text>
</comment>
<feature type="transmembrane region" description="Helical" evidence="8">
    <location>
        <begin position="338"/>
        <end position="359"/>
    </location>
</feature>
<dbReference type="Pfam" id="PF00328">
    <property type="entry name" value="His_Phos_2"/>
    <property type="match status" value="1"/>
</dbReference>
<evidence type="ECO:0000256" key="4">
    <source>
        <dbReference type="ARBA" id="ARBA00022729"/>
    </source>
</evidence>
<keyword evidence="6" id="KW-1015">Disulfide bond</keyword>
<dbReference type="Gene3D" id="3.40.50.1240">
    <property type="entry name" value="Phosphoglycerate mutase-like"/>
    <property type="match status" value="1"/>
</dbReference>
<reference evidence="9" key="1">
    <citation type="submission" date="2019-08" db="EMBL/GenBank/DDBJ databases">
        <title>The improved chromosome-level genome for the pearl oyster Pinctada fucata martensii using PacBio sequencing and Hi-C.</title>
        <authorList>
            <person name="Zheng Z."/>
        </authorList>
    </citation>
    <scope>NUCLEOTIDE SEQUENCE</scope>
    <source>
        <strain evidence="9">ZZ-2019</strain>
        <tissue evidence="9">Adductor muscle</tissue>
    </source>
</reference>
<dbReference type="CDD" id="cd07061">
    <property type="entry name" value="HP_HAP_like"/>
    <property type="match status" value="1"/>
</dbReference>
<evidence type="ECO:0000313" key="9">
    <source>
        <dbReference type="EMBL" id="KAK3103485.1"/>
    </source>
</evidence>
<sequence>MKKLGYNKDMLSIKNIAIGYKISDKEYYDINTLLTLISYTIYKGYYIEIDSSNANRCLMSAYSNLAGLYPPGGWQQWNDDIKWQPIPVHTRPKYEDNVINMGMECPKYDELYQQTLNSKEVTDMDKVNKGFYKFLTNVSGLDVNIDNLWKVADTVYIEDLNNLTKNTWVYQKWQNTTVYDELRRLESIQFHLLYKGTEISKLKGGPLLKEMVDNMQYYIKNKDKPSQTRMHMFSGHDTTVAAFLSALELYKQFHSPPPYAASVLLELHETSSNGFVVRIFYKQNETYAEPLILPGCARDCPIDDFVRLTKKVIPVDWKKECGYKEHTNRGYKLTTSEIISIVLAGVLIVTLICLIVTCVKLKRGHVVEYKAFTNT</sequence>
<evidence type="ECO:0000313" key="10">
    <source>
        <dbReference type="Proteomes" id="UP001186944"/>
    </source>
</evidence>
<dbReference type="EC" id="3.1.3.2" evidence="3"/>
<organism evidence="9 10">
    <name type="scientific">Pinctada imbricata</name>
    <name type="common">Atlantic pearl-oyster</name>
    <name type="synonym">Pinctada martensii</name>
    <dbReference type="NCBI Taxonomy" id="66713"/>
    <lineage>
        <taxon>Eukaryota</taxon>
        <taxon>Metazoa</taxon>
        <taxon>Spiralia</taxon>
        <taxon>Lophotrochozoa</taxon>
        <taxon>Mollusca</taxon>
        <taxon>Bivalvia</taxon>
        <taxon>Autobranchia</taxon>
        <taxon>Pteriomorphia</taxon>
        <taxon>Pterioida</taxon>
        <taxon>Pterioidea</taxon>
        <taxon>Pteriidae</taxon>
        <taxon>Pinctada</taxon>
    </lineage>
</organism>
<keyword evidence="5" id="KW-0378">Hydrolase</keyword>
<keyword evidence="8" id="KW-0812">Transmembrane</keyword>
<keyword evidence="8" id="KW-0472">Membrane</keyword>
<evidence type="ECO:0000256" key="2">
    <source>
        <dbReference type="ARBA" id="ARBA00005375"/>
    </source>
</evidence>
<dbReference type="InterPro" id="IPR029033">
    <property type="entry name" value="His_PPase_superfam"/>
</dbReference>
<keyword evidence="10" id="KW-1185">Reference proteome</keyword>
<keyword evidence="4" id="KW-0732">Signal</keyword>
<dbReference type="GO" id="GO:0003993">
    <property type="term" value="F:acid phosphatase activity"/>
    <property type="evidence" value="ECO:0007669"/>
    <property type="project" value="UniProtKB-EC"/>
</dbReference>
<dbReference type="SUPFAM" id="SSF53254">
    <property type="entry name" value="Phosphoglycerate mutase-like"/>
    <property type="match status" value="1"/>
</dbReference>
<dbReference type="InterPro" id="IPR000560">
    <property type="entry name" value="His_Pase_clade-2"/>
</dbReference>
<protein>
    <recommendedName>
        <fullName evidence="3">acid phosphatase</fullName>
        <ecNumber evidence="3">3.1.3.2</ecNumber>
    </recommendedName>
</protein>
<keyword evidence="7" id="KW-0325">Glycoprotein</keyword>
<accession>A0AA89C0J4</accession>
<proteinExistence type="inferred from homology"/>
<dbReference type="InterPro" id="IPR050645">
    <property type="entry name" value="Histidine_acid_phosphatase"/>
</dbReference>
<dbReference type="PANTHER" id="PTHR11567:SF211">
    <property type="entry name" value="PROSTATIC ACID PHOSPHATASE"/>
    <property type="match status" value="1"/>
</dbReference>
<evidence type="ECO:0000256" key="7">
    <source>
        <dbReference type="ARBA" id="ARBA00023180"/>
    </source>
</evidence>
<gene>
    <name evidence="9" type="ORF">FSP39_019580</name>
</gene>
<dbReference type="Proteomes" id="UP001186944">
    <property type="component" value="Unassembled WGS sequence"/>
</dbReference>
<comment type="similarity">
    <text evidence="2">Belongs to the histidine acid phosphatase family.</text>
</comment>
<dbReference type="InterPro" id="IPR033379">
    <property type="entry name" value="Acid_Pase_AS"/>
</dbReference>
<dbReference type="AlphaFoldDB" id="A0AA89C0J4"/>
<evidence type="ECO:0000256" key="1">
    <source>
        <dbReference type="ARBA" id="ARBA00000032"/>
    </source>
</evidence>
<name>A0AA89C0J4_PINIB</name>
<dbReference type="PROSITE" id="PS00778">
    <property type="entry name" value="HIS_ACID_PHOSPHAT_2"/>
    <property type="match status" value="1"/>
</dbReference>
<dbReference type="EMBL" id="VSWD01000005">
    <property type="protein sequence ID" value="KAK3103485.1"/>
    <property type="molecule type" value="Genomic_DNA"/>
</dbReference>
<evidence type="ECO:0000256" key="8">
    <source>
        <dbReference type="SAM" id="Phobius"/>
    </source>
</evidence>
<dbReference type="PANTHER" id="PTHR11567">
    <property type="entry name" value="ACID PHOSPHATASE-RELATED"/>
    <property type="match status" value="1"/>
</dbReference>
<keyword evidence="8" id="KW-1133">Transmembrane helix</keyword>
<evidence type="ECO:0000256" key="6">
    <source>
        <dbReference type="ARBA" id="ARBA00023157"/>
    </source>
</evidence>